<evidence type="ECO:0000259" key="9">
    <source>
        <dbReference type="PROSITE" id="PS51464"/>
    </source>
</evidence>
<dbReference type="Gene3D" id="3.40.50.10490">
    <property type="entry name" value="Glucose-6-phosphate isomerase like protein, domain 1"/>
    <property type="match status" value="2"/>
</dbReference>
<dbReference type="NCBIfam" id="TIGR01135">
    <property type="entry name" value="glmS"/>
    <property type="match status" value="1"/>
</dbReference>
<keyword evidence="7" id="KW-0315">Glutamine amidotransferase</keyword>
<evidence type="ECO:0000313" key="10">
    <source>
        <dbReference type="EMBL" id="GEM37442.1"/>
    </source>
</evidence>
<evidence type="ECO:0000256" key="7">
    <source>
        <dbReference type="ARBA" id="ARBA00022962"/>
    </source>
</evidence>
<dbReference type="InterPro" id="IPR001347">
    <property type="entry name" value="SIS_dom"/>
</dbReference>
<evidence type="ECO:0000256" key="3">
    <source>
        <dbReference type="ARBA" id="ARBA00016090"/>
    </source>
</evidence>
<dbReference type="InterPro" id="IPR005855">
    <property type="entry name" value="GFAT"/>
</dbReference>
<feature type="domain" description="Glutamine amidotransferase type-2" evidence="8">
    <location>
        <begin position="2"/>
        <end position="228"/>
    </location>
</feature>
<dbReference type="InterPro" id="IPR046348">
    <property type="entry name" value="SIS_dom_sf"/>
</dbReference>
<evidence type="ECO:0000256" key="6">
    <source>
        <dbReference type="ARBA" id="ARBA00022737"/>
    </source>
</evidence>
<dbReference type="GO" id="GO:0006047">
    <property type="term" value="P:UDP-N-acetylglucosamine metabolic process"/>
    <property type="evidence" value="ECO:0007669"/>
    <property type="project" value="TreeGrafter"/>
</dbReference>
<organism evidence="10 11">
    <name type="scientific">Nocardia ninae NBRC 108245</name>
    <dbReference type="NCBI Taxonomy" id="1210091"/>
    <lineage>
        <taxon>Bacteria</taxon>
        <taxon>Bacillati</taxon>
        <taxon>Actinomycetota</taxon>
        <taxon>Actinomycetes</taxon>
        <taxon>Mycobacteriales</taxon>
        <taxon>Nocardiaceae</taxon>
        <taxon>Nocardia</taxon>
    </lineage>
</organism>
<evidence type="ECO:0000313" key="11">
    <source>
        <dbReference type="Proteomes" id="UP000321424"/>
    </source>
</evidence>
<name>A0A511M9V6_9NOCA</name>
<dbReference type="PANTHER" id="PTHR10937:SF0">
    <property type="entry name" value="GLUTAMINE--FRUCTOSE-6-PHOSPHATE TRANSAMINASE (ISOMERIZING)"/>
    <property type="match status" value="1"/>
</dbReference>
<dbReference type="GO" id="GO:0006487">
    <property type="term" value="P:protein N-linked glycosylation"/>
    <property type="evidence" value="ECO:0007669"/>
    <property type="project" value="TreeGrafter"/>
</dbReference>
<dbReference type="CDD" id="cd05009">
    <property type="entry name" value="SIS_GlmS_GlmD_2"/>
    <property type="match status" value="1"/>
</dbReference>
<dbReference type="InterPro" id="IPR035490">
    <property type="entry name" value="GlmS/FrlB_SIS"/>
</dbReference>
<dbReference type="Pfam" id="PF13522">
    <property type="entry name" value="GATase_6"/>
    <property type="match status" value="1"/>
</dbReference>
<accession>A0A511M9V6</accession>
<proteinExistence type="predicted"/>
<comment type="catalytic activity">
    <reaction evidence="1">
        <text>D-fructose 6-phosphate + L-glutamine = D-glucosamine 6-phosphate + L-glutamate</text>
        <dbReference type="Rhea" id="RHEA:13237"/>
        <dbReference type="ChEBI" id="CHEBI:29985"/>
        <dbReference type="ChEBI" id="CHEBI:58359"/>
        <dbReference type="ChEBI" id="CHEBI:58725"/>
        <dbReference type="ChEBI" id="CHEBI:61527"/>
        <dbReference type="EC" id="2.6.1.16"/>
    </reaction>
</comment>
<evidence type="ECO:0000256" key="4">
    <source>
        <dbReference type="ARBA" id="ARBA00022576"/>
    </source>
</evidence>
<dbReference type="RefSeq" id="WP_147129583.1">
    <property type="nucleotide sequence ID" value="NZ_BJXA01000009.1"/>
</dbReference>
<dbReference type="AlphaFoldDB" id="A0A511M9V6"/>
<gene>
    <name evidence="10" type="ORF">NN4_19610</name>
</gene>
<keyword evidence="6" id="KW-0677">Repeat</keyword>
<reference evidence="10 11" key="1">
    <citation type="submission" date="2019-07" db="EMBL/GenBank/DDBJ databases">
        <title>Whole genome shotgun sequence of Nocardia ninae NBRC 108245.</title>
        <authorList>
            <person name="Hosoyama A."/>
            <person name="Uohara A."/>
            <person name="Ohji S."/>
            <person name="Ichikawa N."/>
        </authorList>
    </citation>
    <scope>NUCLEOTIDE SEQUENCE [LARGE SCALE GENOMIC DNA]</scope>
    <source>
        <strain evidence="10 11">NBRC 108245</strain>
    </source>
</reference>
<dbReference type="GO" id="GO:0004360">
    <property type="term" value="F:glutamine-fructose-6-phosphate transaminase (isomerizing) activity"/>
    <property type="evidence" value="ECO:0007669"/>
    <property type="project" value="UniProtKB-EC"/>
</dbReference>
<keyword evidence="11" id="KW-1185">Reference proteome</keyword>
<dbReference type="PROSITE" id="PS51278">
    <property type="entry name" value="GATASE_TYPE_2"/>
    <property type="match status" value="1"/>
</dbReference>
<dbReference type="GO" id="GO:0097367">
    <property type="term" value="F:carbohydrate derivative binding"/>
    <property type="evidence" value="ECO:0007669"/>
    <property type="project" value="InterPro"/>
</dbReference>
<dbReference type="PROSITE" id="PS51464">
    <property type="entry name" value="SIS"/>
    <property type="match status" value="2"/>
</dbReference>
<dbReference type="GO" id="GO:0006002">
    <property type="term" value="P:fructose 6-phosphate metabolic process"/>
    <property type="evidence" value="ECO:0007669"/>
    <property type="project" value="TreeGrafter"/>
</dbReference>
<dbReference type="InterPro" id="IPR035466">
    <property type="entry name" value="GlmS/AgaS_SIS"/>
</dbReference>
<keyword evidence="5 10" id="KW-0808">Transferase</keyword>
<dbReference type="SUPFAM" id="SSF53697">
    <property type="entry name" value="SIS domain"/>
    <property type="match status" value="1"/>
</dbReference>
<dbReference type="Pfam" id="PF01380">
    <property type="entry name" value="SIS"/>
    <property type="match status" value="2"/>
</dbReference>
<dbReference type="EMBL" id="BJXA01000009">
    <property type="protein sequence ID" value="GEM37442.1"/>
    <property type="molecule type" value="Genomic_DNA"/>
</dbReference>
<evidence type="ECO:0000256" key="2">
    <source>
        <dbReference type="ARBA" id="ARBA00012916"/>
    </source>
</evidence>
<dbReference type="PANTHER" id="PTHR10937">
    <property type="entry name" value="GLUCOSAMINE--FRUCTOSE-6-PHOSPHATE AMINOTRANSFERASE, ISOMERIZING"/>
    <property type="match status" value="1"/>
</dbReference>
<dbReference type="InterPro" id="IPR017932">
    <property type="entry name" value="GATase_2_dom"/>
</dbReference>
<dbReference type="EC" id="2.6.1.16" evidence="2"/>
<feature type="domain" description="SIS" evidence="9">
    <location>
        <begin position="453"/>
        <end position="600"/>
    </location>
</feature>
<dbReference type="InterPro" id="IPR029055">
    <property type="entry name" value="Ntn_hydrolases_N"/>
</dbReference>
<dbReference type="Gene3D" id="3.60.20.10">
    <property type="entry name" value="Glutamine Phosphoribosylpyrophosphate, subunit 1, domain 1"/>
    <property type="match status" value="1"/>
</dbReference>
<dbReference type="OrthoDB" id="9761808at2"/>
<dbReference type="SUPFAM" id="SSF56235">
    <property type="entry name" value="N-terminal nucleophile aminohydrolases (Ntn hydrolases)"/>
    <property type="match status" value="1"/>
</dbReference>
<sequence>MCGIVGMTSPNANVTGSAATRLAVLEYRGYDSWGVVALTEDAGLSVTKDVGSIGRALGAGLNDRLPASSLALGHTRWATHGGVTQANAHPHLSFDGSVAIVHNGVIENHAQLRRELEADGISCVSGTDSEIAAHLIARFLGQGHSIVEAIAAATRRLTGEYALAVLAVADPVTVWGAKRKSPLLAAHDGTLGVLASDQMALDATSVLILEDGDIVALRPDGAELFTTGTDGAPEPIERAYTRLDGGHEKADKGQYPHWMIKEIHETPDAVRNALTLPADQFSSVLASDRPATIIGAGSAYYVASMGSYLLSSLAGVRATALPADEAEYLTHFRAGDPLIAVSQSGETFDTLEVCRAAVAEGAVLTSICNVPNSTQERLATHRLQQRSGPEICVLSTKSIVSQVVLLARLALETGRANGTVTDAGYRQHMESLERLPETLTNCIATLSTAVQGLAAKYSTVADWFFLGRGILYPAACEGALKFKEVNYHHAEGMAAGMFKHGTISLIDENFYTVALLPSKQAAPDRYGATLAAVSEVAARSGPVIGIGPADIEADDVADFVEYLPLPYHGDDIADLVLQLVAGQMLAYYCALDLGREIDQPRSLAKSVTVR</sequence>
<dbReference type="Proteomes" id="UP000321424">
    <property type="component" value="Unassembled WGS sequence"/>
</dbReference>
<evidence type="ECO:0000259" key="8">
    <source>
        <dbReference type="PROSITE" id="PS51278"/>
    </source>
</evidence>
<evidence type="ECO:0000256" key="5">
    <source>
        <dbReference type="ARBA" id="ARBA00022679"/>
    </source>
</evidence>
<protein>
    <recommendedName>
        <fullName evidence="3">Glutamine--fructose-6-phosphate aminotransferase [isomerizing]</fullName>
        <ecNumber evidence="2">2.6.1.16</ecNumber>
    </recommendedName>
</protein>
<comment type="caution">
    <text evidence="10">The sequence shown here is derived from an EMBL/GenBank/DDBJ whole genome shotgun (WGS) entry which is preliminary data.</text>
</comment>
<keyword evidence="4 10" id="KW-0032">Aminotransferase</keyword>
<dbReference type="NCBIfam" id="NF001484">
    <property type="entry name" value="PRK00331.1"/>
    <property type="match status" value="1"/>
</dbReference>
<dbReference type="CDD" id="cd05008">
    <property type="entry name" value="SIS_GlmS_GlmD_1"/>
    <property type="match status" value="1"/>
</dbReference>
<evidence type="ECO:0000256" key="1">
    <source>
        <dbReference type="ARBA" id="ARBA00001031"/>
    </source>
</evidence>
<feature type="domain" description="SIS" evidence="9">
    <location>
        <begin position="281"/>
        <end position="419"/>
    </location>
</feature>